<proteinExistence type="predicted"/>
<protein>
    <recommendedName>
        <fullName evidence="3">DUF1615 family protein</fullName>
    </recommendedName>
</protein>
<dbReference type="HOGENOM" id="CLU_575866_0_0_7"/>
<dbReference type="InterPro" id="IPR011673">
    <property type="entry name" value="DUF1615"/>
</dbReference>
<reference evidence="2" key="1">
    <citation type="submission" date="2012-06" db="EMBL/GenBank/DDBJ databases">
        <title>Complete sequence of chromosome of Desulfomonile tiedjei DSM 6799.</title>
        <authorList>
            <person name="Lucas S."/>
            <person name="Copeland A."/>
            <person name="Lapidus A."/>
            <person name="Glavina del Rio T."/>
            <person name="Dalin E."/>
            <person name="Tice H."/>
            <person name="Bruce D."/>
            <person name="Goodwin L."/>
            <person name="Pitluck S."/>
            <person name="Peters L."/>
            <person name="Ovchinnikova G."/>
            <person name="Zeytun A."/>
            <person name="Lu M."/>
            <person name="Kyrpides N."/>
            <person name="Mavromatis K."/>
            <person name="Ivanova N."/>
            <person name="Brettin T."/>
            <person name="Detter J.C."/>
            <person name="Han C."/>
            <person name="Larimer F."/>
            <person name="Land M."/>
            <person name="Hauser L."/>
            <person name="Markowitz V."/>
            <person name="Cheng J.-F."/>
            <person name="Hugenholtz P."/>
            <person name="Woyke T."/>
            <person name="Wu D."/>
            <person name="Spring S."/>
            <person name="Schroeder M."/>
            <person name="Brambilla E."/>
            <person name="Klenk H.-P."/>
            <person name="Eisen J.A."/>
        </authorList>
    </citation>
    <scope>NUCLEOTIDE SEQUENCE [LARGE SCALE GENOMIC DNA]</scope>
    <source>
        <strain evidence="2">ATCC 49306 / DSM 6799 / DCB-1</strain>
    </source>
</reference>
<keyword evidence="2" id="KW-1185">Reference proteome</keyword>
<evidence type="ECO:0008006" key="3">
    <source>
        <dbReference type="Google" id="ProtNLM"/>
    </source>
</evidence>
<dbReference type="EMBL" id="CP003360">
    <property type="protein sequence ID" value="AFM23762.1"/>
    <property type="molecule type" value="Genomic_DNA"/>
</dbReference>
<name>I4C2H1_DESTA</name>
<evidence type="ECO:0000313" key="1">
    <source>
        <dbReference type="EMBL" id="AFM23762.1"/>
    </source>
</evidence>
<organism evidence="1 2">
    <name type="scientific">Desulfomonile tiedjei (strain ATCC 49306 / DSM 6799 / DCB-1)</name>
    <dbReference type="NCBI Taxonomy" id="706587"/>
    <lineage>
        <taxon>Bacteria</taxon>
        <taxon>Pseudomonadati</taxon>
        <taxon>Thermodesulfobacteriota</taxon>
        <taxon>Desulfomonilia</taxon>
        <taxon>Desulfomonilales</taxon>
        <taxon>Desulfomonilaceae</taxon>
        <taxon>Desulfomonile</taxon>
    </lineage>
</organism>
<dbReference type="Proteomes" id="UP000006055">
    <property type="component" value="Chromosome"/>
</dbReference>
<dbReference type="OrthoDB" id="596976at2"/>
<dbReference type="Pfam" id="PF07759">
    <property type="entry name" value="DUF1615"/>
    <property type="match status" value="1"/>
</dbReference>
<dbReference type="STRING" id="706587.Desti_1046"/>
<sequence length="474" mass="53713">MIPHTPLDNSSYAHGWSRIGFIILLFSLFVLCNVPEASEISVLPDQEENTAKSGPDNTVDQKNTAIPDEKTAALLRTRQEQLLLYDPAIEEEERLMESTVQLLDRDSAVRWLSSFVSARPLNCPVHSQQKWVEAILDAVERNRLPLCKEILALTATLISIESSFQVDPVAIDSSKGEDMASVLERAEAEFFQKFGPLLSIPPVPQLYALYKEKYYPRLCACRTEGDVEVLAKEIAEELKKDAERLPGVIRNAIYKELDKLANVVRTKGSMQLNFNRARTVMRERGEQFTDAELTKYMYTMKGGIDVGVAALRPMFVQYSGRYGSPGNLSWMFFVGMDYHYGPFSSRNMMEQVRIRDLSGRKIAVDGDFLRYDDSGNPVGKDSETMAAVLSIVPPSMRGEVLKSLLLEKDQQYIYTNVHRAIRDTHRENFGETPFAVIGELWMGESAQVKHGGNWKTRSYLNKLDKYLNSIPWDN</sequence>
<dbReference type="RefSeq" id="WP_014808915.1">
    <property type="nucleotide sequence ID" value="NC_018025.1"/>
</dbReference>
<dbReference type="eggNOG" id="ENOG502Z82H">
    <property type="taxonomic scope" value="Bacteria"/>
</dbReference>
<accession>I4C2H1</accession>
<gene>
    <name evidence="1" type="ordered locus">Desti_1046</name>
</gene>
<dbReference type="KEGG" id="dti:Desti_1046"/>
<dbReference type="AlphaFoldDB" id="I4C2H1"/>
<evidence type="ECO:0000313" key="2">
    <source>
        <dbReference type="Proteomes" id="UP000006055"/>
    </source>
</evidence>